<dbReference type="Proteomes" id="UP000242715">
    <property type="component" value="Unassembled WGS sequence"/>
</dbReference>
<accession>A0A2Z6MSG1</accession>
<dbReference type="Pfam" id="PF13966">
    <property type="entry name" value="zf-RVT"/>
    <property type="match status" value="1"/>
</dbReference>
<protein>
    <recommendedName>
        <fullName evidence="1">Reverse transcriptase zinc-binding domain-containing protein</fullName>
    </recommendedName>
</protein>
<dbReference type="InterPro" id="IPR026960">
    <property type="entry name" value="RVT-Znf"/>
</dbReference>
<evidence type="ECO:0000313" key="3">
    <source>
        <dbReference type="Proteomes" id="UP000242715"/>
    </source>
</evidence>
<gene>
    <name evidence="2" type="ORF">TSUD_102170</name>
</gene>
<name>A0A2Z6MSG1_TRISU</name>
<dbReference type="AlphaFoldDB" id="A0A2Z6MSG1"/>
<proteinExistence type="predicted"/>
<evidence type="ECO:0000259" key="1">
    <source>
        <dbReference type="Pfam" id="PF13966"/>
    </source>
</evidence>
<evidence type="ECO:0000313" key="2">
    <source>
        <dbReference type="EMBL" id="GAU26610.1"/>
    </source>
</evidence>
<keyword evidence="3" id="KW-1185">Reference proteome</keyword>
<reference evidence="3" key="1">
    <citation type="journal article" date="2017" name="Front. Plant Sci.">
        <title>Climate Clever Clovers: New Paradigm to Reduce the Environmental Footprint of Ruminants by Breeding Low Methanogenic Forages Utilizing Haplotype Variation.</title>
        <authorList>
            <person name="Kaur P."/>
            <person name="Appels R."/>
            <person name="Bayer P.E."/>
            <person name="Keeble-Gagnere G."/>
            <person name="Wang J."/>
            <person name="Hirakawa H."/>
            <person name="Shirasawa K."/>
            <person name="Vercoe P."/>
            <person name="Stefanova K."/>
            <person name="Durmic Z."/>
            <person name="Nichols P."/>
            <person name="Revell C."/>
            <person name="Isobe S.N."/>
            <person name="Edwards D."/>
            <person name="Erskine W."/>
        </authorList>
    </citation>
    <scope>NUCLEOTIDE SEQUENCE [LARGE SCALE GENOMIC DNA]</scope>
    <source>
        <strain evidence="3">cv. Daliak</strain>
    </source>
</reference>
<dbReference type="EMBL" id="DF973339">
    <property type="protein sequence ID" value="GAU26610.1"/>
    <property type="molecule type" value="Genomic_DNA"/>
</dbReference>
<organism evidence="2 3">
    <name type="scientific">Trifolium subterraneum</name>
    <name type="common">Subterranean clover</name>
    <dbReference type="NCBI Taxonomy" id="3900"/>
    <lineage>
        <taxon>Eukaryota</taxon>
        <taxon>Viridiplantae</taxon>
        <taxon>Streptophyta</taxon>
        <taxon>Embryophyta</taxon>
        <taxon>Tracheophyta</taxon>
        <taxon>Spermatophyta</taxon>
        <taxon>Magnoliopsida</taxon>
        <taxon>eudicotyledons</taxon>
        <taxon>Gunneridae</taxon>
        <taxon>Pentapetalae</taxon>
        <taxon>rosids</taxon>
        <taxon>fabids</taxon>
        <taxon>Fabales</taxon>
        <taxon>Fabaceae</taxon>
        <taxon>Papilionoideae</taxon>
        <taxon>50 kb inversion clade</taxon>
        <taxon>NPAAA clade</taxon>
        <taxon>Hologalegina</taxon>
        <taxon>IRL clade</taxon>
        <taxon>Trifolieae</taxon>
        <taxon>Trifolium</taxon>
    </lineage>
</organism>
<feature type="domain" description="Reverse transcriptase zinc-binding" evidence="1">
    <location>
        <begin position="4"/>
        <end position="64"/>
    </location>
</feature>
<sequence length="185" mass="20360">MAPQVPLKVSILAWRLLRDRLPTKANLVTRDILSSEVHYGVSGCGGVESAQHLFLSCSTFGSLWCTQGASLLYAAHLTCQCVGCVARTELYIVQRLSDLITAYVGQDQSKFIIGAHPCGAPARLSLFEFNLTTPDPSSLGSNQGRLIYQTARTNPGLFLFVYTQMGLKGWALLFHCYQHPLFISF</sequence>
<dbReference type="OrthoDB" id="1436411at2759"/>